<gene>
    <name evidence="1" type="ORF">OM074_20825</name>
</gene>
<sequence>MKYFILNIILLIVIDFSGKAQTNKDFPIDSTLANKISISDFCLCQTTLNELKELAPDIKQVEVEELDYPKECIGEDSRFETGIGYSSIQFPGIIFQKEKNTDLISKFRLTKSFKGNLPNDSLIDVENLKLSDVFLLYPEFKDKWLSRGCSEYWKFSNDTISFYVKIDKSIKPQFPINKIYYLDKPIEAIDLVISCYSIYNKTSKISLFNPNDPLFYLDSIRVNKGVLSIYDENEIAFINVFKDENAVKIAGNEGKNGVIFIYTKEYAKQKYCNYLKSKSSEYTRIVSENTEDNSLVYILNDKVLEKNYESELFGLNDKNFVDLRIIDSKKLKKEYKIKNKKWGIIISSTVDK</sequence>
<evidence type="ECO:0000313" key="1">
    <source>
        <dbReference type="EMBL" id="MCW3808079.1"/>
    </source>
</evidence>
<protein>
    <submittedName>
        <fullName evidence="1">Uncharacterized protein</fullName>
    </submittedName>
</protein>
<keyword evidence="2" id="KW-1185">Reference proteome</keyword>
<dbReference type="RefSeq" id="WP_301202631.1">
    <property type="nucleotide sequence ID" value="NZ_JAPDPI010000091.1"/>
</dbReference>
<accession>A0AAE3MID2</accession>
<dbReference type="EMBL" id="JAPDPI010000091">
    <property type="protein sequence ID" value="MCW3808079.1"/>
    <property type="molecule type" value="Genomic_DNA"/>
</dbReference>
<proteinExistence type="predicted"/>
<evidence type="ECO:0000313" key="2">
    <source>
        <dbReference type="Proteomes" id="UP001207408"/>
    </source>
</evidence>
<dbReference type="Proteomes" id="UP001207408">
    <property type="component" value="Unassembled WGS sequence"/>
</dbReference>
<comment type="caution">
    <text evidence="1">The sequence shown here is derived from an EMBL/GenBank/DDBJ whole genome shotgun (WGS) entry which is preliminary data.</text>
</comment>
<name>A0AAE3MID2_9BACT</name>
<organism evidence="1 2">
    <name type="scientific">Plebeiibacterium marinum</name>
    <dbReference type="NCBI Taxonomy" id="2992111"/>
    <lineage>
        <taxon>Bacteria</taxon>
        <taxon>Pseudomonadati</taxon>
        <taxon>Bacteroidota</taxon>
        <taxon>Bacteroidia</taxon>
        <taxon>Marinilabiliales</taxon>
        <taxon>Marinilabiliaceae</taxon>
        <taxon>Plebeiibacterium</taxon>
    </lineage>
</organism>
<dbReference type="AlphaFoldDB" id="A0AAE3MID2"/>
<reference evidence="1" key="1">
    <citation type="submission" date="2022-10" db="EMBL/GenBank/DDBJ databases">
        <authorList>
            <person name="Yu W.X."/>
        </authorList>
    </citation>
    <scope>NUCLEOTIDE SEQUENCE</scope>
    <source>
        <strain evidence="1">D04</strain>
    </source>
</reference>